<evidence type="ECO:0008006" key="4">
    <source>
        <dbReference type="Google" id="ProtNLM"/>
    </source>
</evidence>
<sequence>MRGSVTTAAPECRARDRARASRRAAASPIRFRRDRGRRDCPAARRRGGEAATCGVPEPPPLLARLPLLGRPRFRLFRGRFRTGCRIRGSSGSGSWSSSSAAAVFSATARGACSLRTPAGRGVRPDREGDAAHRGGERLPWATTAPARKRGSTMEE</sequence>
<reference evidence="3" key="1">
    <citation type="journal article" date="2019" name="Int. J. Syst. Evol. Microbiol.">
        <title>The Global Catalogue of Microorganisms (GCM) 10K type strain sequencing project: providing services to taxonomists for standard genome sequencing and annotation.</title>
        <authorList>
            <consortium name="The Broad Institute Genomics Platform"/>
            <consortium name="The Broad Institute Genome Sequencing Center for Infectious Disease"/>
            <person name="Wu L."/>
            <person name="Ma J."/>
        </authorList>
    </citation>
    <scope>NUCLEOTIDE SEQUENCE [LARGE SCALE GENOMIC DNA]</scope>
    <source>
        <strain evidence="3">JCM 6922</strain>
    </source>
</reference>
<feature type="region of interest" description="Disordered" evidence="1">
    <location>
        <begin position="114"/>
        <end position="155"/>
    </location>
</feature>
<organism evidence="2 3">
    <name type="scientific">Streptomyces glaucus</name>
    <dbReference type="NCBI Taxonomy" id="284029"/>
    <lineage>
        <taxon>Bacteria</taxon>
        <taxon>Bacillati</taxon>
        <taxon>Actinomycetota</taxon>
        <taxon>Actinomycetes</taxon>
        <taxon>Kitasatosporales</taxon>
        <taxon>Streptomycetaceae</taxon>
        <taxon>Streptomyces</taxon>
    </lineage>
</organism>
<proteinExistence type="predicted"/>
<gene>
    <name evidence="2" type="ORF">GCM10010421_22020</name>
</gene>
<evidence type="ECO:0000313" key="3">
    <source>
        <dbReference type="Proteomes" id="UP001500460"/>
    </source>
</evidence>
<feature type="compositionally biased region" description="Basic and acidic residues" evidence="1">
    <location>
        <begin position="36"/>
        <end position="48"/>
    </location>
</feature>
<dbReference type="Proteomes" id="UP001500460">
    <property type="component" value="Unassembled WGS sequence"/>
</dbReference>
<accession>A0ABP5WTJ7</accession>
<protein>
    <recommendedName>
        <fullName evidence="4">Secreted protein</fullName>
    </recommendedName>
</protein>
<feature type="region of interest" description="Disordered" evidence="1">
    <location>
        <begin position="1"/>
        <end position="59"/>
    </location>
</feature>
<dbReference type="EMBL" id="BAAATK010000011">
    <property type="protein sequence ID" value="GAA2432754.1"/>
    <property type="molecule type" value="Genomic_DNA"/>
</dbReference>
<keyword evidence="3" id="KW-1185">Reference proteome</keyword>
<feature type="compositionally biased region" description="Basic residues" evidence="1">
    <location>
        <begin position="146"/>
        <end position="155"/>
    </location>
</feature>
<feature type="compositionally biased region" description="Basic and acidic residues" evidence="1">
    <location>
        <begin position="122"/>
        <end position="136"/>
    </location>
</feature>
<name>A0ABP5WTJ7_9ACTN</name>
<evidence type="ECO:0000313" key="2">
    <source>
        <dbReference type="EMBL" id="GAA2432754.1"/>
    </source>
</evidence>
<comment type="caution">
    <text evidence="2">The sequence shown here is derived from an EMBL/GenBank/DDBJ whole genome shotgun (WGS) entry which is preliminary data.</text>
</comment>
<evidence type="ECO:0000256" key="1">
    <source>
        <dbReference type="SAM" id="MobiDB-lite"/>
    </source>
</evidence>